<dbReference type="InterPro" id="IPR036291">
    <property type="entry name" value="NAD(P)-bd_dom_sf"/>
</dbReference>
<dbReference type="SUPFAM" id="SSF51735">
    <property type="entry name" value="NAD(P)-binding Rossmann-fold domains"/>
    <property type="match status" value="1"/>
</dbReference>
<accession>A0A2W5TFT6</accession>
<dbReference type="InterPro" id="IPR051783">
    <property type="entry name" value="NAD(P)-dependent_oxidoreduct"/>
</dbReference>
<evidence type="ECO:0000313" key="3">
    <source>
        <dbReference type="Proteomes" id="UP000249061"/>
    </source>
</evidence>
<dbReference type="PANTHER" id="PTHR48079:SF6">
    <property type="entry name" value="NAD(P)-BINDING DOMAIN-CONTAINING PROTEIN-RELATED"/>
    <property type="match status" value="1"/>
</dbReference>
<proteinExistence type="predicted"/>
<dbReference type="Pfam" id="PF01370">
    <property type="entry name" value="Epimerase"/>
    <property type="match status" value="1"/>
</dbReference>
<dbReference type="GO" id="GO:0005737">
    <property type="term" value="C:cytoplasm"/>
    <property type="evidence" value="ECO:0007669"/>
    <property type="project" value="TreeGrafter"/>
</dbReference>
<reference evidence="2 3" key="1">
    <citation type="submission" date="2017-08" db="EMBL/GenBank/DDBJ databases">
        <title>Infants hospitalized years apart are colonized by the same room-sourced microbial strains.</title>
        <authorList>
            <person name="Brooks B."/>
            <person name="Olm M.R."/>
            <person name="Firek B.A."/>
            <person name="Baker R."/>
            <person name="Thomas B.C."/>
            <person name="Morowitz M.J."/>
            <person name="Banfield J.F."/>
        </authorList>
    </citation>
    <scope>NUCLEOTIDE SEQUENCE [LARGE SCALE GENOMIC DNA]</scope>
    <source>
        <strain evidence="2">S2_003_000_R2_14</strain>
    </source>
</reference>
<evidence type="ECO:0000259" key="1">
    <source>
        <dbReference type="Pfam" id="PF01370"/>
    </source>
</evidence>
<protein>
    <submittedName>
        <fullName evidence="2">NAD-dependent epimerase</fullName>
    </submittedName>
</protein>
<dbReference type="AlphaFoldDB" id="A0A2W5TFT6"/>
<dbReference type="PANTHER" id="PTHR48079">
    <property type="entry name" value="PROTEIN YEEZ"/>
    <property type="match status" value="1"/>
</dbReference>
<dbReference type="Proteomes" id="UP000249061">
    <property type="component" value="Unassembled WGS sequence"/>
</dbReference>
<dbReference type="Gene3D" id="3.40.50.720">
    <property type="entry name" value="NAD(P)-binding Rossmann-like Domain"/>
    <property type="match status" value="1"/>
</dbReference>
<organism evidence="2 3">
    <name type="scientific">Archangium gephyra</name>
    <dbReference type="NCBI Taxonomy" id="48"/>
    <lineage>
        <taxon>Bacteria</taxon>
        <taxon>Pseudomonadati</taxon>
        <taxon>Myxococcota</taxon>
        <taxon>Myxococcia</taxon>
        <taxon>Myxococcales</taxon>
        <taxon>Cystobacterineae</taxon>
        <taxon>Archangiaceae</taxon>
        <taxon>Archangium</taxon>
    </lineage>
</organism>
<gene>
    <name evidence="2" type="ORF">DI536_10085</name>
</gene>
<evidence type="ECO:0000313" key="2">
    <source>
        <dbReference type="EMBL" id="PZR14400.1"/>
    </source>
</evidence>
<sequence>MNILITGGTGFLGTHLVPLLRSQGHTLTLISRSKPPAAWLTGDDAVRHVQADLKDREAVRSALKGIDALYHLAGLVSFKNEDGRKMYELHVDCTRELLRDVRSLGTKPRVILASTSGTIAVSKTERVGTEADDYPIETVGRWPYYLSKIYEEKLALEFCKKEGIPLVILNPSLLMGPGDDRLSSTWTVVKFLQRDIPAMPGGGMSFADARDVAQAALNALTQGELYGRHLMGVNLSMHDFFKRLERMTGVPAPRVKLPKNVNIVGAYALERFAKWRGEKPTIDPQEVEVGEHWFWLDSAKAEAQLGYSARDPYETLHDTVDYVMKKLPPGELPGTRGRLAELLK</sequence>
<comment type="caution">
    <text evidence="2">The sequence shown here is derived from an EMBL/GenBank/DDBJ whole genome shotgun (WGS) entry which is preliminary data.</text>
</comment>
<name>A0A2W5TFT6_9BACT</name>
<dbReference type="GO" id="GO:0004029">
    <property type="term" value="F:aldehyde dehydrogenase (NAD+) activity"/>
    <property type="evidence" value="ECO:0007669"/>
    <property type="project" value="TreeGrafter"/>
</dbReference>
<dbReference type="EMBL" id="QFQP01000007">
    <property type="protein sequence ID" value="PZR14400.1"/>
    <property type="molecule type" value="Genomic_DNA"/>
</dbReference>
<dbReference type="InterPro" id="IPR001509">
    <property type="entry name" value="Epimerase_deHydtase"/>
</dbReference>
<feature type="domain" description="NAD-dependent epimerase/dehydratase" evidence="1">
    <location>
        <begin position="3"/>
        <end position="222"/>
    </location>
</feature>